<dbReference type="InterPro" id="IPR032694">
    <property type="entry name" value="CopC/D"/>
</dbReference>
<comment type="subcellular location">
    <subcellularLocation>
        <location evidence="1">Cell membrane</location>
        <topology evidence="1">Multi-pass membrane protein</topology>
    </subcellularLocation>
</comment>
<feature type="transmembrane region" description="Helical" evidence="6">
    <location>
        <begin position="342"/>
        <end position="362"/>
    </location>
</feature>
<dbReference type="EMBL" id="JPVQ01000008">
    <property type="protein sequence ID" value="KGR91262.1"/>
    <property type="molecule type" value="Genomic_DNA"/>
</dbReference>
<keyword evidence="9" id="KW-1185">Reference proteome</keyword>
<evidence type="ECO:0000313" key="9">
    <source>
        <dbReference type="Proteomes" id="UP000030595"/>
    </source>
</evidence>
<reference evidence="8 9" key="1">
    <citation type="submission" date="2014-02" db="EMBL/GenBank/DDBJ databases">
        <title>Draft genome sequence of Lysinibacillus massiliensis CCUG 49529.</title>
        <authorList>
            <person name="Zhang F."/>
            <person name="Wang G."/>
            <person name="Zhang L."/>
        </authorList>
    </citation>
    <scope>NUCLEOTIDE SEQUENCE [LARGE SCALE GENOMIC DNA]</scope>
    <source>
        <strain evidence="8 9">CCUG 49529</strain>
    </source>
</reference>
<evidence type="ECO:0000256" key="3">
    <source>
        <dbReference type="ARBA" id="ARBA00022692"/>
    </source>
</evidence>
<proteinExistence type="predicted"/>
<dbReference type="PANTHER" id="PTHR34820">
    <property type="entry name" value="INNER MEMBRANE PROTEIN YEBZ"/>
    <property type="match status" value="1"/>
</dbReference>
<dbReference type="eggNOG" id="COG1276">
    <property type="taxonomic scope" value="Bacteria"/>
</dbReference>
<evidence type="ECO:0000256" key="4">
    <source>
        <dbReference type="ARBA" id="ARBA00022989"/>
    </source>
</evidence>
<evidence type="ECO:0000256" key="1">
    <source>
        <dbReference type="ARBA" id="ARBA00004651"/>
    </source>
</evidence>
<feature type="transmembrane region" description="Helical" evidence="6">
    <location>
        <begin position="221"/>
        <end position="241"/>
    </location>
</feature>
<dbReference type="Pfam" id="PF05425">
    <property type="entry name" value="CopD"/>
    <property type="match status" value="1"/>
</dbReference>
<keyword evidence="3 6" id="KW-0812">Transmembrane</keyword>
<feature type="transmembrane region" description="Helical" evidence="6">
    <location>
        <begin position="150"/>
        <end position="167"/>
    </location>
</feature>
<gene>
    <name evidence="8" type="ORF">CD30_06410</name>
</gene>
<evidence type="ECO:0000313" key="8">
    <source>
        <dbReference type="EMBL" id="KGR91262.1"/>
    </source>
</evidence>
<dbReference type="OrthoDB" id="2387346at2"/>
<dbReference type="AlphaFoldDB" id="A0A0A3JW90"/>
<feature type="transmembrane region" description="Helical" evidence="6">
    <location>
        <begin position="112"/>
        <end position="130"/>
    </location>
</feature>
<dbReference type="GO" id="GO:0005886">
    <property type="term" value="C:plasma membrane"/>
    <property type="evidence" value="ECO:0007669"/>
    <property type="project" value="UniProtKB-SubCell"/>
</dbReference>
<feature type="transmembrane region" description="Helical" evidence="6">
    <location>
        <begin position="179"/>
        <end position="201"/>
    </location>
</feature>
<evidence type="ECO:0000256" key="2">
    <source>
        <dbReference type="ARBA" id="ARBA00022475"/>
    </source>
</evidence>
<keyword evidence="5 6" id="KW-0472">Membrane</keyword>
<dbReference type="Proteomes" id="UP000030595">
    <property type="component" value="Unassembled WGS sequence"/>
</dbReference>
<feature type="transmembrane region" description="Helical" evidence="6">
    <location>
        <begin position="87"/>
        <end position="105"/>
    </location>
</feature>
<evidence type="ECO:0000256" key="5">
    <source>
        <dbReference type="ARBA" id="ARBA00023136"/>
    </source>
</evidence>
<protein>
    <submittedName>
        <fullName evidence="8">Copper resistance protein CopD</fullName>
    </submittedName>
</protein>
<feature type="transmembrane region" description="Helical" evidence="6">
    <location>
        <begin position="41"/>
        <end position="67"/>
    </location>
</feature>
<name>A0A0A3JW90_9BACL</name>
<keyword evidence="2" id="KW-1003">Cell membrane</keyword>
<dbReference type="GO" id="GO:0006825">
    <property type="term" value="P:copper ion transport"/>
    <property type="evidence" value="ECO:0007669"/>
    <property type="project" value="InterPro"/>
</dbReference>
<evidence type="ECO:0000256" key="6">
    <source>
        <dbReference type="SAM" id="Phobius"/>
    </source>
</evidence>
<feature type="transmembrane region" description="Helical" evidence="6">
    <location>
        <begin position="314"/>
        <end position="335"/>
    </location>
</feature>
<evidence type="ECO:0000259" key="7">
    <source>
        <dbReference type="Pfam" id="PF05425"/>
    </source>
</evidence>
<comment type="caution">
    <text evidence="8">The sequence shown here is derived from an EMBL/GenBank/DDBJ whole genome shotgun (WGS) entry which is preliminary data.</text>
</comment>
<feature type="domain" description="Copper resistance protein D" evidence="7">
    <location>
        <begin position="175"/>
        <end position="274"/>
    </location>
</feature>
<dbReference type="InterPro" id="IPR008457">
    <property type="entry name" value="Cu-R_CopD_dom"/>
</dbReference>
<feature type="transmembrane region" description="Helical" evidence="6">
    <location>
        <begin position="6"/>
        <end position="29"/>
    </location>
</feature>
<dbReference type="PANTHER" id="PTHR34820:SF4">
    <property type="entry name" value="INNER MEMBRANE PROTEIN YEBZ"/>
    <property type="match status" value="1"/>
</dbReference>
<keyword evidence="4 6" id="KW-1133">Transmembrane helix</keyword>
<accession>A0A0A3JW90</accession>
<sequence length="363" mass="40894">MLIITIISQALLYLCLSLCIGTFMFSLVPNIKRPKITVSKSVLLVALGGILIFSFLPVLQVILFLSTRMAFIDSVQSVLFTFEIGKAWGLTLLITLICSLFVFIFDYNEKRRYGYIGVFLSFLIILSIAWSSHPSSIEPLWGFISDSMHVLAVSIWVGILIIVSWLSSNHDNWLKFLNWFTPLAFLCFGVTIISGLLLMNYVVNYEDYINSWMIPYGQALLLKHLFIIPLIIFAIVNSIFIRRKLKHGASFNPKPWAKAESIIILMIFSATAALSQQSPPKETIISAETISPTFSMFYSEDVHADLNIQLSFNFTSSLLLLLSILFFVLIVLSFIKKVPAALSLLVCILFVFCIYLSFMTGVA</sequence>
<organism evidence="8 9">
    <name type="scientific">Ureibacillus massiliensis 4400831 = CIP 108448 = CCUG 49529</name>
    <dbReference type="NCBI Taxonomy" id="1211035"/>
    <lineage>
        <taxon>Bacteria</taxon>
        <taxon>Bacillati</taxon>
        <taxon>Bacillota</taxon>
        <taxon>Bacilli</taxon>
        <taxon>Bacillales</taxon>
        <taxon>Caryophanaceae</taxon>
        <taxon>Ureibacillus</taxon>
    </lineage>
</organism>